<dbReference type="InterPro" id="IPR026947">
    <property type="entry name" value="UBN_middle_dom"/>
</dbReference>
<feature type="compositionally biased region" description="Basic residues" evidence="2">
    <location>
        <begin position="244"/>
        <end position="255"/>
    </location>
</feature>
<feature type="compositionally biased region" description="Basic and acidic residues" evidence="2">
    <location>
        <begin position="194"/>
        <end position="205"/>
    </location>
</feature>
<evidence type="ECO:0000256" key="2">
    <source>
        <dbReference type="SAM" id="MobiDB-lite"/>
    </source>
</evidence>
<gene>
    <name evidence="5" type="ORF">VP01_156g6</name>
</gene>
<proteinExistence type="predicted"/>
<dbReference type="AlphaFoldDB" id="A0A0L6VHU6"/>
<feature type="compositionally biased region" description="Polar residues" evidence="2">
    <location>
        <begin position="367"/>
        <end position="411"/>
    </location>
</feature>
<feature type="domain" description="Hpc2-related" evidence="3">
    <location>
        <begin position="187"/>
        <end position="236"/>
    </location>
</feature>
<evidence type="ECO:0000259" key="3">
    <source>
        <dbReference type="Pfam" id="PF08729"/>
    </source>
</evidence>
<comment type="caution">
    <text evidence="5">The sequence shown here is derived from an EMBL/GenBank/DDBJ whole genome shotgun (WGS) entry which is preliminary data.</text>
</comment>
<dbReference type="Proteomes" id="UP000037035">
    <property type="component" value="Unassembled WGS sequence"/>
</dbReference>
<protein>
    <recommendedName>
        <fullName evidence="7">Ubinuclein middle domain-containing protein</fullName>
    </recommendedName>
</protein>
<dbReference type="Pfam" id="PF08729">
    <property type="entry name" value="HUN"/>
    <property type="match status" value="1"/>
</dbReference>
<organism evidence="5 6">
    <name type="scientific">Puccinia sorghi</name>
    <dbReference type="NCBI Taxonomy" id="27349"/>
    <lineage>
        <taxon>Eukaryota</taxon>
        <taxon>Fungi</taxon>
        <taxon>Dikarya</taxon>
        <taxon>Basidiomycota</taxon>
        <taxon>Pucciniomycotina</taxon>
        <taxon>Pucciniomycetes</taxon>
        <taxon>Pucciniales</taxon>
        <taxon>Pucciniaceae</taxon>
        <taxon>Puccinia</taxon>
    </lineage>
</organism>
<evidence type="ECO:0000259" key="4">
    <source>
        <dbReference type="Pfam" id="PF14075"/>
    </source>
</evidence>
<feature type="region of interest" description="Disordered" evidence="2">
    <location>
        <begin position="442"/>
        <end position="489"/>
    </location>
</feature>
<evidence type="ECO:0008006" key="7">
    <source>
        <dbReference type="Google" id="ProtNLM"/>
    </source>
</evidence>
<dbReference type="OrthoDB" id="5576775at2759"/>
<feature type="region of interest" description="Disordered" evidence="2">
    <location>
        <begin position="240"/>
        <end position="430"/>
    </location>
</feature>
<dbReference type="Pfam" id="PF14075">
    <property type="entry name" value="UBN_AB"/>
    <property type="match status" value="1"/>
</dbReference>
<dbReference type="STRING" id="27349.A0A0L6VHU6"/>
<feature type="compositionally biased region" description="Pro residues" evidence="2">
    <location>
        <begin position="282"/>
        <end position="292"/>
    </location>
</feature>
<evidence type="ECO:0000313" key="6">
    <source>
        <dbReference type="Proteomes" id="UP000037035"/>
    </source>
</evidence>
<dbReference type="InterPro" id="IPR014840">
    <property type="entry name" value="HRD"/>
</dbReference>
<sequence length="799" mass="88999">MDPSFIARLESQARARQGFSPPPAHPDVSILPHPLHSESISSDRSPLYGSLASFLKPLKTAIWIVSMLALPCFPLLSTTPTTTPTRRPRMRMTMALLTAIRMNLSQKNQTQFQPSDSLSPCPLNSLCTLTSHRAPVEQSVSLLAKQAGYILPEDTAITFGVSALPEPDEPPPPNLDSSTDVPPPPKRRRRRKIQERDEGYDKDDPFVDDSEAFIVEPKFYHPPARDGFFVARGKLELKSDSKQTRVRKPAVKGPKKQPLGETSNTPPHANGLPKTKRRIPLIPVPGSPPLPNQAPQLAPQTKVPIHEKQLDASSTRDVAPRPAPAPVPNRPSHSTPQSQQLIQLPQPSTSKAPACASGCPPDHRPSPLTTQKSHSHSPTINGETRSDTTQAAHPNSGPSPAGPSTQTPRQHPSNHSRHSGTPHDPICLGDDEERQEINPFSSNTEQAPMHEPGPSFTPVAGPSNNTTQHIRPPYLKARSLPERTSAGPLPRPLEEALESLKVEIEAASPFVPKKFPNELKPSTLRIAQMALDMNEYDECFFIRLAQLFPYNTFTIKVGQSRILQPFENPDNPKKTMLQKFVKREILPQRKAYYKSEIDLRIARLNEMIIEGMPAAREDYEAAMREYQRTKRAYDERHPEEPSGALPTNASTILGDTVMKNPFDQSMTDPAEKPPKLPSKSFKLTPAMREILYELVKVEEELCETIKDTQKIVDKNVTLKDTSNRRQFYLMVSAPFCLLCELAHLWPDDFMTTQKLSREGTQSCCCCRFHTPSFLFLANIKKKLEGNSNTVDPQNLITLQ</sequence>
<keyword evidence="6" id="KW-1185">Reference proteome</keyword>
<keyword evidence="1" id="KW-0597">Phosphoprotein</keyword>
<feature type="region of interest" description="Disordered" evidence="2">
    <location>
        <begin position="161"/>
        <end position="206"/>
    </location>
</feature>
<accession>A0A0L6VHU6</accession>
<evidence type="ECO:0000256" key="1">
    <source>
        <dbReference type="ARBA" id="ARBA00022553"/>
    </source>
</evidence>
<feature type="domain" description="Ubinuclein middle" evidence="4">
    <location>
        <begin position="488"/>
        <end position="757"/>
    </location>
</feature>
<name>A0A0L6VHU6_9BASI</name>
<dbReference type="VEuPathDB" id="FungiDB:VP01_156g6"/>
<reference evidence="5 6" key="1">
    <citation type="submission" date="2015-08" db="EMBL/GenBank/DDBJ databases">
        <title>Next Generation Sequencing and Analysis of the Genome of Puccinia sorghi L Schw, the Causal Agent of Maize Common Rust.</title>
        <authorList>
            <person name="Rochi L."/>
            <person name="Burguener G."/>
            <person name="Darino M."/>
            <person name="Turjanski A."/>
            <person name="Kreff E."/>
            <person name="Dieguez M.J."/>
            <person name="Sacco F."/>
        </authorList>
    </citation>
    <scope>NUCLEOTIDE SEQUENCE [LARGE SCALE GENOMIC DNA]</scope>
    <source>
        <strain evidence="5 6">RO10H11247</strain>
    </source>
</reference>
<dbReference type="EMBL" id="LAVV01006330">
    <property type="protein sequence ID" value="KNZ60328.1"/>
    <property type="molecule type" value="Genomic_DNA"/>
</dbReference>
<feature type="compositionally biased region" description="Low complexity" evidence="2">
    <location>
        <begin position="330"/>
        <end position="350"/>
    </location>
</feature>
<evidence type="ECO:0000313" key="5">
    <source>
        <dbReference type="EMBL" id="KNZ60328.1"/>
    </source>
</evidence>